<comment type="catalytic activity">
    <reaction evidence="8">
        <text>ATP + H2O = ADP + phosphate + H(+)</text>
        <dbReference type="Rhea" id="RHEA:13065"/>
        <dbReference type="ChEBI" id="CHEBI:15377"/>
        <dbReference type="ChEBI" id="CHEBI:15378"/>
        <dbReference type="ChEBI" id="CHEBI:30616"/>
        <dbReference type="ChEBI" id="CHEBI:43474"/>
        <dbReference type="ChEBI" id="CHEBI:456216"/>
        <dbReference type="EC" id="5.6.2.4"/>
    </reaction>
</comment>
<keyword evidence="13" id="KW-1185">Reference proteome</keyword>
<evidence type="ECO:0000256" key="6">
    <source>
        <dbReference type="ARBA" id="ARBA00034617"/>
    </source>
</evidence>
<evidence type="ECO:0000256" key="8">
    <source>
        <dbReference type="ARBA" id="ARBA00048988"/>
    </source>
</evidence>
<evidence type="ECO:0000256" key="4">
    <source>
        <dbReference type="ARBA" id="ARBA00022840"/>
    </source>
</evidence>
<dbReference type="RefSeq" id="WP_157338754.1">
    <property type="nucleotide sequence ID" value="NZ_RHLK01000023.1"/>
</dbReference>
<dbReference type="Pfam" id="PF13361">
    <property type="entry name" value="UvrD_C"/>
    <property type="match status" value="1"/>
</dbReference>
<keyword evidence="3 9" id="KW-0347">Helicase</keyword>
<comment type="catalytic activity">
    <reaction evidence="6">
        <text>Couples ATP hydrolysis with the unwinding of duplex DNA by translocating in the 3'-5' direction.</text>
        <dbReference type="EC" id="5.6.2.4"/>
    </reaction>
</comment>
<dbReference type="GO" id="GO:0003677">
    <property type="term" value="F:DNA binding"/>
    <property type="evidence" value="ECO:0007669"/>
    <property type="project" value="InterPro"/>
</dbReference>
<dbReference type="InterPro" id="IPR000212">
    <property type="entry name" value="DNA_helicase_UvrD/REP"/>
</dbReference>
<dbReference type="PANTHER" id="PTHR11070:SF17">
    <property type="entry name" value="DNA HELICASE IV"/>
    <property type="match status" value="1"/>
</dbReference>
<evidence type="ECO:0000256" key="3">
    <source>
        <dbReference type="ARBA" id="ARBA00022806"/>
    </source>
</evidence>
<dbReference type="InterPro" id="IPR014017">
    <property type="entry name" value="DNA_helicase_UvrD-like_C"/>
</dbReference>
<dbReference type="InterPro" id="IPR014016">
    <property type="entry name" value="UvrD-like_ATP-bd"/>
</dbReference>
<dbReference type="InterPro" id="IPR027417">
    <property type="entry name" value="P-loop_NTPase"/>
</dbReference>
<dbReference type="OrthoDB" id="9787585at2"/>
<dbReference type="InterPro" id="IPR027785">
    <property type="entry name" value="UvrD-like_helicase_C"/>
</dbReference>
<evidence type="ECO:0000256" key="1">
    <source>
        <dbReference type="ARBA" id="ARBA00022741"/>
    </source>
</evidence>
<evidence type="ECO:0000256" key="10">
    <source>
        <dbReference type="SAM" id="Coils"/>
    </source>
</evidence>
<evidence type="ECO:0000313" key="12">
    <source>
        <dbReference type="EMBL" id="MVP02394.1"/>
    </source>
</evidence>
<dbReference type="PANTHER" id="PTHR11070">
    <property type="entry name" value="UVRD / RECB / PCRA DNA HELICASE FAMILY MEMBER"/>
    <property type="match status" value="1"/>
</dbReference>
<accession>A0A7X3K1K0</accession>
<dbReference type="Proteomes" id="UP000490800">
    <property type="component" value="Unassembled WGS sequence"/>
</dbReference>
<keyword evidence="5" id="KW-0413">Isomerase</keyword>
<dbReference type="GO" id="GO:0005829">
    <property type="term" value="C:cytosol"/>
    <property type="evidence" value="ECO:0007669"/>
    <property type="project" value="TreeGrafter"/>
</dbReference>
<dbReference type="PROSITE" id="PS51198">
    <property type="entry name" value="UVRD_HELICASE_ATP_BIND"/>
    <property type="match status" value="1"/>
</dbReference>
<evidence type="ECO:0000259" key="11">
    <source>
        <dbReference type="PROSITE" id="PS51198"/>
    </source>
</evidence>
<dbReference type="GO" id="GO:0005524">
    <property type="term" value="F:ATP binding"/>
    <property type="evidence" value="ECO:0007669"/>
    <property type="project" value="UniProtKB-UniRule"/>
</dbReference>
<dbReference type="EMBL" id="RHLK01000023">
    <property type="protein sequence ID" value="MVP02394.1"/>
    <property type="molecule type" value="Genomic_DNA"/>
</dbReference>
<feature type="binding site" evidence="9">
    <location>
        <begin position="207"/>
        <end position="214"/>
    </location>
    <ligand>
        <name>ATP</name>
        <dbReference type="ChEBI" id="CHEBI:30616"/>
    </ligand>
</feature>
<evidence type="ECO:0000256" key="7">
    <source>
        <dbReference type="ARBA" id="ARBA00034808"/>
    </source>
</evidence>
<dbReference type="Gene3D" id="3.40.50.300">
    <property type="entry name" value="P-loop containing nucleotide triphosphate hydrolases"/>
    <property type="match status" value="3"/>
</dbReference>
<dbReference type="SUPFAM" id="SSF52540">
    <property type="entry name" value="P-loop containing nucleoside triphosphate hydrolases"/>
    <property type="match status" value="1"/>
</dbReference>
<dbReference type="Pfam" id="PF00580">
    <property type="entry name" value="UvrD-helicase"/>
    <property type="match status" value="1"/>
</dbReference>
<dbReference type="GO" id="GO:0000725">
    <property type="term" value="P:recombinational repair"/>
    <property type="evidence" value="ECO:0007669"/>
    <property type="project" value="TreeGrafter"/>
</dbReference>
<organism evidence="12 13">
    <name type="scientific">Paenibacillus lutrae</name>
    <dbReference type="NCBI Taxonomy" id="2078573"/>
    <lineage>
        <taxon>Bacteria</taxon>
        <taxon>Bacillati</taxon>
        <taxon>Bacillota</taxon>
        <taxon>Bacilli</taxon>
        <taxon>Bacillales</taxon>
        <taxon>Paenibacillaceae</taxon>
        <taxon>Paenibacillus</taxon>
    </lineage>
</organism>
<keyword evidence="2 9" id="KW-0378">Hydrolase</keyword>
<dbReference type="GO" id="GO:0043138">
    <property type="term" value="F:3'-5' DNA helicase activity"/>
    <property type="evidence" value="ECO:0007669"/>
    <property type="project" value="UniProtKB-EC"/>
</dbReference>
<evidence type="ECO:0000313" key="13">
    <source>
        <dbReference type="Proteomes" id="UP000490800"/>
    </source>
</evidence>
<gene>
    <name evidence="12" type="ORF">EDM21_23195</name>
</gene>
<keyword evidence="10" id="KW-0175">Coiled coil</keyword>
<dbReference type="GO" id="GO:0016787">
    <property type="term" value="F:hydrolase activity"/>
    <property type="evidence" value="ECO:0007669"/>
    <property type="project" value="UniProtKB-UniRule"/>
</dbReference>
<dbReference type="AlphaFoldDB" id="A0A7X3K1K0"/>
<proteinExistence type="predicted"/>
<keyword evidence="1 9" id="KW-0547">Nucleotide-binding</keyword>
<evidence type="ECO:0000256" key="2">
    <source>
        <dbReference type="ARBA" id="ARBA00022801"/>
    </source>
</evidence>
<keyword evidence="4 9" id="KW-0067">ATP-binding</keyword>
<comment type="caution">
    <text evidence="12">The sequence shown here is derived from an EMBL/GenBank/DDBJ whole genome shotgun (WGS) entry which is preliminary data.</text>
</comment>
<feature type="coiled-coil region" evidence="10">
    <location>
        <begin position="1"/>
        <end position="28"/>
    </location>
</feature>
<dbReference type="EC" id="5.6.2.4" evidence="7"/>
<evidence type="ECO:0000256" key="5">
    <source>
        <dbReference type="ARBA" id="ARBA00023235"/>
    </source>
</evidence>
<name>A0A7X3K1K0_9BACL</name>
<feature type="domain" description="UvrD-like helicase ATP-binding" evidence="11">
    <location>
        <begin position="186"/>
        <end position="550"/>
    </location>
</feature>
<sequence length="725" mass="81702">MDKNQSAYQEEQNRLNGLLQKVDRRLEELRAIPVYRGPDFTEQALEAVRESSRKSLSQASDEPYFGRLDFHPDDKDGAAPLYIGKFGVDDEEGGEPLVIDWRAPVASMFYSFTGGEEKASYDSPEGMVEGLVYLKRNLVIRKQILQRVVDTFERDSDLLSSAGGDEFLLYRLGENKDNKLRDIVSTIQAEQDRIIRSAKNAALIIQGVAGSGKTTVALHRLAFLLYQYRDQVKAENMIIFAPNRMFLDYISGVLPELGVGHIRQTTFSDWAFELTGLAAELADPGEESAVWFAVGPKRPELNDQVSGRWKGSRAFMNLLGDCFLKYESSCLPEADFLPWDGKRLSSEMIRTWYSDEYKHLPPAKRRERVVARIKRWLGMELDKLWDAKQKKERKTKSAQRLKTFLKAWPEPDALSFYKNVFDPKADVSWFTEEQRNQIPPALVKETLALLKRKKVRTEDLPALVYIHSALYGIESAERFDHVVIDEAQDASPFQIAVLDNYTRQHSFTILGDLSQGIHAYRGTTDWAEFTSLFGEGETAYFELERSYRSTMEIIRFANHVLTTGVGTGLLAEPVFRSGERVKVLQTGKEHRAEFLRDAISHLLQQSYDTVAVITRTEDAAAILHGALQALGIEASRITADQKQYAGGISVVPVYLTKGLEFDAALLVDADAEHYGANVQDAKLLYVGCTRALHELWVLYSGEASPLVCTDDPEIVSLEAPAPLQT</sequence>
<evidence type="ECO:0000256" key="9">
    <source>
        <dbReference type="PROSITE-ProRule" id="PRU00560"/>
    </source>
</evidence>
<protein>
    <recommendedName>
        <fullName evidence="7">DNA 3'-5' helicase</fullName>
        <ecNumber evidence="7">5.6.2.4</ecNumber>
    </recommendedName>
</protein>
<reference evidence="12 13" key="1">
    <citation type="journal article" date="2019" name="Microorganisms">
        <title>Paenibacillus lutrae sp. nov., A Chitinolytic Species Isolated from A River Otter in Castril Natural Park, Granada, Spain.</title>
        <authorList>
            <person name="Rodriguez M."/>
            <person name="Reina J.C."/>
            <person name="Bejar V."/>
            <person name="Llamas I."/>
        </authorList>
    </citation>
    <scope>NUCLEOTIDE SEQUENCE [LARGE SCALE GENOMIC DNA]</scope>
    <source>
        <strain evidence="12 13">N10</strain>
    </source>
</reference>
<dbReference type="Pfam" id="PF13538">
    <property type="entry name" value="UvrD_C_2"/>
    <property type="match status" value="1"/>
</dbReference>